<accession>A0AC34QZF0</accession>
<protein>
    <submittedName>
        <fullName evidence="2">Cardiolipin synthase</fullName>
    </submittedName>
</protein>
<dbReference type="Proteomes" id="UP000887576">
    <property type="component" value="Unplaced"/>
</dbReference>
<dbReference type="WBParaSite" id="JU765_v2.g20551.t1">
    <property type="protein sequence ID" value="JU765_v2.g20551.t1"/>
    <property type="gene ID" value="JU765_v2.g20551"/>
</dbReference>
<proteinExistence type="predicted"/>
<sequence>MSLSRILLTRTFSRCSRSRFSNPYDFASCLGFRINAVRHLSLSKSFLNDRSSPSIDDSRQKFKADKIMTIPNGLSILRITLTPVIGYLVIQNHFMSSCVLFTIAGITDLLDGFIARKYDSQRSLLGSVLDPIADKFLVSTLFITLTYVDLIPVLLTAVVLLRDILLIIGGFIRRYQMLEPPFTLKRYFDPSISSVQVFPTLTSKINTALQLSLVTFSLASPVFDYVNHPLLSILGIVTFGTTIVSGLQYIGGGAIKPVGKKTMDVLQKMKKK</sequence>
<reference evidence="2" key="1">
    <citation type="submission" date="2022-11" db="UniProtKB">
        <authorList>
            <consortium name="WormBaseParasite"/>
        </authorList>
    </citation>
    <scope>IDENTIFICATION</scope>
</reference>
<evidence type="ECO:0000313" key="1">
    <source>
        <dbReference type="Proteomes" id="UP000887576"/>
    </source>
</evidence>
<name>A0AC34QZF0_9BILA</name>
<organism evidence="1 2">
    <name type="scientific">Panagrolaimus sp. JU765</name>
    <dbReference type="NCBI Taxonomy" id="591449"/>
    <lineage>
        <taxon>Eukaryota</taxon>
        <taxon>Metazoa</taxon>
        <taxon>Ecdysozoa</taxon>
        <taxon>Nematoda</taxon>
        <taxon>Chromadorea</taxon>
        <taxon>Rhabditida</taxon>
        <taxon>Tylenchina</taxon>
        <taxon>Panagrolaimomorpha</taxon>
        <taxon>Panagrolaimoidea</taxon>
        <taxon>Panagrolaimidae</taxon>
        <taxon>Panagrolaimus</taxon>
    </lineage>
</organism>
<evidence type="ECO:0000313" key="2">
    <source>
        <dbReference type="WBParaSite" id="JU765_v2.g20551.t1"/>
    </source>
</evidence>